<reference evidence="1 2" key="1">
    <citation type="submission" date="2014-03" db="EMBL/GenBank/DDBJ databases">
        <title>Genome sequence of Bordetella bronchiseptica.</title>
        <authorList>
            <person name="Harvill E."/>
            <person name="Goodfield L.L."/>
            <person name="Ivanov Y.V."/>
            <person name="Meyer J.A."/>
            <person name="Muse S.J."/>
            <person name="Jacobs N."/>
            <person name="Bendor L."/>
            <person name="Smallridge W.E."/>
            <person name="Brinkac L.M."/>
            <person name="Sanka R."/>
            <person name="Kim M."/>
            <person name="Losada L."/>
        </authorList>
    </citation>
    <scope>NUCLEOTIDE SEQUENCE [LARGE SCALE GENOMIC DNA]</scope>
    <source>
        <strain evidence="1 2">00-P-2796</strain>
    </source>
</reference>
<dbReference type="Pfam" id="PF03592">
    <property type="entry name" value="Terminase_2"/>
    <property type="match status" value="1"/>
</dbReference>
<dbReference type="InterPro" id="IPR005335">
    <property type="entry name" value="Terminase_ssu"/>
</dbReference>
<gene>
    <name evidence="1" type="ORF">L490_5261</name>
</gene>
<accession>A0ABR4RJZ7</accession>
<organism evidence="1 2">
    <name type="scientific">Bordetella bronchiseptica 00-P-2796</name>
    <dbReference type="NCBI Taxonomy" id="1331199"/>
    <lineage>
        <taxon>Bacteria</taxon>
        <taxon>Pseudomonadati</taxon>
        <taxon>Pseudomonadota</taxon>
        <taxon>Betaproteobacteria</taxon>
        <taxon>Burkholderiales</taxon>
        <taxon>Alcaligenaceae</taxon>
        <taxon>Bordetella</taxon>
    </lineage>
</organism>
<dbReference type="EMBL" id="JGWH01000033">
    <property type="protein sequence ID" value="KCV37379.1"/>
    <property type="molecule type" value="Genomic_DNA"/>
</dbReference>
<protein>
    <submittedName>
        <fullName evidence="1">Terminase small subunit domain protein</fullName>
    </submittedName>
</protein>
<keyword evidence="2" id="KW-1185">Reference proteome</keyword>
<evidence type="ECO:0000313" key="1">
    <source>
        <dbReference type="EMBL" id="KCV37379.1"/>
    </source>
</evidence>
<feature type="non-terminal residue" evidence="1">
    <location>
        <position position="75"/>
    </location>
</feature>
<dbReference type="Proteomes" id="UP000025756">
    <property type="component" value="Unassembled WGS sequence"/>
</dbReference>
<comment type="caution">
    <text evidence="1">The sequence shown here is derived from an EMBL/GenBank/DDBJ whole genome shotgun (WGS) entry which is preliminary data.</text>
</comment>
<name>A0ABR4RJZ7_BORBO</name>
<sequence>MEEFAAGGFSNQTKAYEAVYRARGAAAVSSASRLLAQVNVATAVQAARDKLSEKLAINAQRVLAELASMAFYDPA</sequence>
<proteinExistence type="predicted"/>
<evidence type="ECO:0000313" key="2">
    <source>
        <dbReference type="Proteomes" id="UP000025756"/>
    </source>
</evidence>